<dbReference type="Proteomes" id="UP001301958">
    <property type="component" value="Unassembled WGS sequence"/>
</dbReference>
<dbReference type="Gene3D" id="3.30.70.330">
    <property type="match status" value="1"/>
</dbReference>
<evidence type="ECO:0008006" key="4">
    <source>
        <dbReference type="Google" id="ProtNLM"/>
    </source>
</evidence>
<evidence type="ECO:0000313" key="2">
    <source>
        <dbReference type="EMBL" id="KAK4232254.1"/>
    </source>
</evidence>
<dbReference type="GO" id="GO:0003676">
    <property type="term" value="F:nucleic acid binding"/>
    <property type="evidence" value="ECO:0007669"/>
    <property type="project" value="InterPro"/>
</dbReference>
<dbReference type="SUPFAM" id="SSF54928">
    <property type="entry name" value="RNA-binding domain, RBD"/>
    <property type="match status" value="1"/>
</dbReference>
<feature type="compositionally biased region" description="Low complexity" evidence="1">
    <location>
        <begin position="307"/>
        <end position="318"/>
    </location>
</feature>
<feature type="region of interest" description="Disordered" evidence="1">
    <location>
        <begin position="741"/>
        <end position="804"/>
    </location>
</feature>
<keyword evidence="3" id="KW-1185">Reference proteome</keyword>
<gene>
    <name evidence="2" type="ORF">QBC38DRAFT_90796</name>
</gene>
<dbReference type="InterPro" id="IPR035979">
    <property type="entry name" value="RBD_domain_sf"/>
</dbReference>
<sequence>MAAATFPAKRFELMPPSERGGVIMWEWAFAENNTRSVPQPKMAFYLGMPRKARCVFSLNDQVKTPRFFGPLGPPKRPAIAWDNTKIEEEACSLRNRYPDEANKVRRPNAWEDLYTYYDPYDLWFKGAWNLWCVIDFLGEQNQARYNLRKAAAVVVSTTAPVPGYSLVNPGEKAEAVTTAQDQLKDYQRDLQEQAERFQIVDHWVFAWLTHEWNRLKISKWDHSASILYLLWPEDYMSIGTDLLADECLRLEQTLEFWHREYYCASGIEPPNNGPPDPRYPVTPGMIRQWTACRFKPREPEPEPITDESPAVEPVASEAAVKDEIKQSPDANTSSAIQEEEATPAEEKMAPKIHHKATMSGPVVPIMVDPELANRRDGVEESGPSRLPSRPMESVAEESVSSESQTPDVEHAPQVNTVQVPTFNYNMPSGGFDFTFNNNMPNGEFELTSRLSQRHRRLSSCLNSFTHPFSGLPMINRGPYKECPCTRCTQASRTVYVKNFDLENNKSSNERRDALTSYFSQWGEVEYTTLTVTQSNRGMYAMVRLKLPSCAETAIHAARGHPIPTLSSSAWTWYPFYHKDWRPEPDPPSPRWKVKYGWNGSPPYYPRKNSSPPLTRRPHISPPRAPVNPPQGPVNMPAADHQQGPPHMTSWGNHSQPMEFIPPHPGYYGGPHPDAFSWQYPRYEHYPNEYPPPMSAPLSGCHENPYHTGQEVPLPRSAGWFPPQKQPPLPEVPIVVQSKVPLEPPSIPHRDSIVSTNSEESGIRVRLPSMSPEKVTSAGRESPVTSKEPATPEKPSLKSLDPSIVAEGRIVPPNTCLERPPCTSQFRAGDIRFEQAYSATVIHRPDRQNNSRRLPSIWTSRGTNDKEPQKPLQSEPIAKECTNQRNKNNRSRPSILVNAENKPGPTKGYRANAGGSLKMTRNRNSLAINTQGPVARSSEVEGVNVTLLEPPPLHTARSYHSAKSTLSSRGSSPDSGDQLFVSAPQTPLEFNTDSNTSSATLSGNASPALTAIPADRCQLTPKESHASLDIYDATPKKAVASKDKTQEPAINETLGDKADQKEVKPGDSSNEQDDKKSSSRPPSRTDGRKLKFNNRGDGQKPHQSGNKTGNKSRAPMPVQSSEKQVQHKNSQEKINPASVQSAQKEAQDKAESTAKPTTSTQQGSQNEEQKKPGASVVNAQPAKQNNNNKKRNQLSKKPSLQSLIKAEDKGASSNIKGDEKVNKSVKLDEKPSKATDNGNMVENGSVKVIDNTASIDGTAAASSTSAQSPVKTEAPPCCAPLSSTANPSPKKNKKAARKRNLAKKKVHEASVASVPGASY</sequence>
<feature type="region of interest" description="Disordered" evidence="1">
    <location>
        <begin position="841"/>
        <end position="921"/>
    </location>
</feature>
<feature type="compositionally biased region" description="Basic and acidic residues" evidence="1">
    <location>
        <begin position="1053"/>
        <end position="1064"/>
    </location>
</feature>
<feature type="compositionally biased region" description="Pro residues" evidence="1">
    <location>
        <begin position="619"/>
        <end position="631"/>
    </location>
</feature>
<feature type="compositionally biased region" description="Polar residues" evidence="1">
    <location>
        <begin position="960"/>
        <end position="974"/>
    </location>
</feature>
<dbReference type="InterPro" id="IPR012677">
    <property type="entry name" value="Nucleotide-bd_a/b_plait_sf"/>
</dbReference>
<accession>A0AAN7BZ17</accession>
<feature type="region of interest" description="Disordered" evidence="1">
    <location>
        <begin position="1037"/>
        <end position="1318"/>
    </location>
</feature>
<feature type="region of interest" description="Disordered" evidence="1">
    <location>
        <begin position="605"/>
        <end position="646"/>
    </location>
</feature>
<feature type="region of interest" description="Disordered" evidence="1">
    <location>
        <begin position="375"/>
        <end position="411"/>
    </location>
</feature>
<feature type="compositionally biased region" description="Polar residues" evidence="1">
    <location>
        <begin position="850"/>
        <end position="861"/>
    </location>
</feature>
<reference evidence="2" key="2">
    <citation type="submission" date="2023-05" db="EMBL/GenBank/DDBJ databases">
        <authorList>
            <consortium name="Lawrence Berkeley National Laboratory"/>
            <person name="Steindorff A."/>
            <person name="Hensen N."/>
            <person name="Bonometti L."/>
            <person name="Westerberg I."/>
            <person name="Brannstrom I.O."/>
            <person name="Guillou S."/>
            <person name="Cros-Aarteil S."/>
            <person name="Calhoun S."/>
            <person name="Haridas S."/>
            <person name="Kuo A."/>
            <person name="Mondo S."/>
            <person name="Pangilinan J."/>
            <person name="Riley R."/>
            <person name="Labutti K."/>
            <person name="Andreopoulos B."/>
            <person name="Lipzen A."/>
            <person name="Chen C."/>
            <person name="Yanf M."/>
            <person name="Daum C."/>
            <person name="Ng V."/>
            <person name="Clum A."/>
            <person name="Ohm R."/>
            <person name="Martin F."/>
            <person name="Silar P."/>
            <person name="Natvig D."/>
            <person name="Lalanne C."/>
            <person name="Gautier V."/>
            <person name="Ament-Velasquez S.L."/>
            <person name="Kruys A."/>
            <person name="Hutchinson M.I."/>
            <person name="Powell A.J."/>
            <person name="Barry K."/>
            <person name="Miller A.N."/>
            <person name="Grigoriev I.V."/>
            <person name="Debuchy R."/>
            <person name="Gladieux P."/>
            <person name="Thoren M.H."/>
            <person name="Johannesson H."/>
        </authorList>
    </citation>
    <scope>NUCLEOTIDE SEQUENCE</scope>
    <source>
        <strain evidence="2">CBS 990.96</strain>
    </source>
</reference>
<feature type="compositionally biased region" description="Basic and acidic residues" evidence="1">
    <location>
        <begin position="1071"/>
        <end position="1088"/>
    </location>
</feature>
<evidence type="ECO:0000313" key="3">
    <source>
        <dbReference type="Proteomes" id="UP001301958"/>
    </source>
</evidence>
<organism evidence="2 3">
    <name type="scientific">Podospora fimiseda</name>
    <dbReference type="NCBI Taxonomy" id="252190"/>
    <lineage>
        <taxon>Eukaryota</taxon>
        <taxon>Fungi</taxon>
        <taxon>Dikarya</taxon>
        <taxon>Ascomycota</taxon>
        <taxon>Pezizomycotina</taxon>
        <taxon>Sordariomycetes</taxon>
        <taxon>Sordariomycetidae</taxon>
        <taxon>Sordariales</taxon>
        <taxon>Podosporaceae</taxon>
        <taxon>Podospora</taxon>
    </lineage>
</organism>
<evidence type="ECO:0000256" key="1">
    <source>
        <dbReference type="SAM" id="MobiDB-lite"/>
    </source>
</evidence>
<name>A0AAN7BZ17_9PEZI</name>
<comment type="caution">
    <text evidence="2">The sequence shown here is derived from an EMBL/GenBank/DDBJ whole genome shotgun (WGS) entry which is preliminary data.</text>
</comment>
<proteinExistence type="predicted"/>
<feature type="compositionally biased region" description="Low complexity" evidence="1">
    <location>
        <begin position="392"/>
        <end position="403"/>
    </location>
</feature>
<feature type="compositionally biased region" description="Polar residues" evidence="1">
    <location>
        <begin position="1153"/>
        <end position="1165"/>
    </location>
</feature>
<dbReference type="EMBL" id="MU865288">
    <property type="protein sequence ID" value="KAK4232254.1"/>
    <property type="molecule type" value="Genomic_DNA"/>
</dbReference>
<feature type="compositionally biased region" description="Low complexity" evidence="1">
    <location>
        <begin position="1251"/>
        <end position="1267"/>
    </location>
</feature>
<feature type="compositionally biased region" description="Polar residues" evidence="1">
    <location>
        <begin position="1100"/>
        <end position="1110"/>
    </location>
</feature>
<feature type="region of interest" description="Disordered" evidence="1">
    <location>
        <begin position="948"/>
        <end position="980"/>
    </location>
</feature>
<feature type="compositionally biased region" description="Basic residues" evidence="1">
    <location>
        <begin position="1289"/>
        <end position="1305"/>
    </location>
</feature>
<feature type="region of interest" description="Disordered" evidence="1">
    <location>
        <begin position="296"/>
        <end position="348"/>
    </location>
</feature>
<protein>
    <recommendedName>
        <fullName evidence="4">RRM domain-containing protein</fullName>
    </recommendedName>
</protein>
<reference evidence="2" key="1">
    <citation type="journal article" date="2023" name="Mol. Phylogenet. Evol.">
        <title>Genome-scale phylogeny and comparative genomics of the fungal order Sordariales.</title>
        <authorList>
            <person name="Hensen N."/>
            <person name="Bonometti L."/>
            <person name="Westerberg I."/>
            <person name="Brannstrom I.O."/>
            <person name="Guillou S."/>
            <person name="Cros-Aarteil S."/>
            <person name="Calhoun S."/>
            <person name="Haridas S."/>
            <person name="Kuo A."/>
            <person name="Mondo S."/>
            <person name="Pangilinan J."/>
            <person name="Riley R."/>
            <person name="LaButti K."/>
            <person name="Andreopoulos B."/>
            <person name="Lipzen A."/>
            <person name="Chen C."/>
            <person name="Yan M."/>
            <person name="Daum C."/>
            <person name="Ng V."/>
            <person name="Clum A."/>
            <person name="Steindorff A."/>
            <person name="Ohm R.A."/>
            <person name="Martin F."/>
            <person name="Silar P."/>
            <person name="Natvig D.O."/>
            <person name="Lalanne C."/>
            <person name="Gautier V."/>
            <person name="Ament-Velasquez S.L."/>
            <person name="Kruys A."/>
            <person name="Hutchinson M.I."/>
            <person name="Powell A.J."/>
            <person name="Barry K."/>
            <person name="Miller A.N."/>
            <person name="Grigoriev I.V."/>
            <person name="Debuchy R."/>
            <person name="Gladieux P."/>
            <person name="Hiltunen Thoren M."/>
            <person name="Johannesson H."/>
        </authorList>
    </citation>
    <scope>NUCLEOTIDE SEQUENCE</scope>
    <source>
        <strain evidence="2">CBS 990.96</strain>
    </source>
</reference>
<feature type="compositionally biased region" description="Basic and acidic residues" evidence="1">
    <location>
        <begin position="1204"/>
        <end position="1232"/>
    </location>
</feature>